<name>A0A8J1XZ50_OWEFU</name>
<dbReference type="Proteomes" id="UP000749559">
    <property type="component" value="Unassembled WGS sequence"/>
</dbReference>
<proteinExistence type="predicted"/>
<dbReference type="Gene3D" id="3.40.50.10140">
    <property type="entry name" value="Toll/interleukin-1 receptor homology (TIR) domain"/>
    <property type="match status" value="1"/>
</dbReference>
<dbReference type="AlphaFoldDB" id="A0A8J1XZ50"/>
<sequence length="157" mass="18268">MTQTSDFVKLFRSDFALICNENSKDSVEISKQLLDLLEQQELKGYLRSRDAKEINSLDQHFAALQNSKYILTIYDKDFKKDNFAIYTQETIFRTLVDSGELPRFIPIVIGVQRRDVVPSYIPNFCLEFGDNWQADNKQLERLKNTIQADIPPSMFGF</sequence>
<evidence type="ECO:0000313" key="1">
    <source>
        <dbReference type="EMBL" id="CAH1794973.1"/>
    </source>
</evidence>
<dbReference type="SUPFAM" id="SSF52200">
    <property type="entry name" value="Toll/Interleukin receptor TIR domain"/>
    <property type="match status" value="1"/>
</dbReference>
<organism evidence="1 2">
    <name type="scientific">Owenia fusiformis</name>
    <name type="common">Polychaete worm</name>
    <dbReference type="NCBI Taxonomy" id="6347"/>
    <lineage>
        <taxon>Eukaryota</taxon>
        <taxon>Metazoa</taxon>
        <taxon>Spiralia</taxon>
        <taxon>Lophotrochozoa</taxon>
        <taxon>Annelida</taxon>
        <taxon>Polychaeta</taxon>
        <taxon>Sedentaria</taxon>
        <taxon>Canalipalpata</taxon>
        <taxon>Sabellida</taxon>
        <taxon>Oweniida</taxon>
        <taxon>Oweniidae</taxon>
        <taxon>Owenia</taxon>
    </lineage>
</organism>
<keyword evidence="2" id="KW-1185">Reference proteome</keyword>
<evidence type="ECO:0000313" key="2">
    <source>
        <dbReference type="Proteomes" id="UP000749559"/>
    </source>
</evidence>
<gene>
    <name evidence="1" type="ORF">OFUS_LOCUS19579</name>
</gene>
<protein>
    <submittedName>
        <fullName evidence="1">Uncharacterized protein</fullName>
    </submittedName>
</protein>
<accession>A0A8J1XZ50</accession>
<dbReference type="InterPro" id="IPR035897">
    <property type="entry name" value="Toll_tir_struct_dom_sf"/>
</dbReference>
<dbReference type="EMBL" id="CAIIXF020000009">
    <property type="protein sequence ID" value="CAH1794973.1"/>
    <property type="molecule type" value="Genomic_DNA"/>
</dbReference>
<reference evidence="1" key="1">
    <citation type="submission" date="2022-03" db="EMBL/GenBank/DDBJ databases">
        <authorList>
            <person name="Martin C."/>
        </authorList>
    </citation>
    <scope>NUCLEOTIDE SEQUENCE</scope>
</reference>
<comment type="caution">
    <text evidence="1">The sequence shown here is derived from an EMBL/GenBank/DDBJ whole genome shotgun (WGS) entry which is preliminary data.</text>
</comment>